<dbReference type="Proteomes" id="UP000775213">
    <property type="component" value="Unassembled WGS sequence"/>
</dbReference>
<dbReference type="AlphaFoldDB" id="A0AAV7H3Y8"/>
<evidence type="ECO:0000313" key="2">
    <source>
        <dbReference type="EMBL" id="KAH0463027.1"/>
    </source>
</evidence>
<gene>
    <name evidence="2" type="ORF">IEQ34_007609</name>
</gene>
<keyword evidence="3" id="KW-1185">Reference proteome</keyword>
<feature type="compositionally biased region" description="Basic residues" evidence="1">
    <location>
        <begin position="1"/>
        <end position="10"/>
    </location>
</feature>
<protein>
    <submittedName>
        <fullName evidence="2">Uncharacterized protein</fullName>
    </submittedName>
</protein>
<organism evidence="2 3">
    <name type="scientific">Dendrobium chrysotoxum</name>
    <name type="common">Orchid</name>
    <dbReference type="NCBI Taxonomy" id="161865"/>
    <lineage>
        <taxon>Eukaryota</taxon>
        <taxon>Viridiplantae</taxon>
        <taxon>Streptophyta</taxon>
        <taxon>Embryophyta</taxon>
        <taxon>Tracheophyta</taxon>
        <taxon>Spermatophyta</taxon>
        <taxon>Magnoliopsida</taxon>
        <taxon>Liliopsida</taxon>
        <taxon>Asparagales</taxon>
        <taxon>Orchidaceae</taxon>
        <taxon>Epidendroideae</taxon>
        <taxon>Malaxideae</taxon>
        <taxon>Dendrobiinae</taxon>
        <taxon>Dendrobium</taxon>
    </lineage>
</organism>
<evidence type="ECO:0000256" key="1">
    <source>
        <dbReference type="SAM" id="MobiDB-lite"/>
    </source>
</evidence>
<evidence type="ECO:0000313" key="3">
    <source>
        <dbReference type="Proteomes" id="UP000775213"/>
    </source>
</evidence>
<dbReference type="EMBL" id="JAGFBR010000008">
    <property type="protein sequence ID" value="KAH0463027.1"/>
    <property type="molecule type" value="Genomic_DNA"/>
</dbReference>
<name>A0AAV7H3Y8_DENCH</name>
<proteinExistence type="predicted"/>
<reference evidence="2 3" key="1">
    <citation type="journal article" date="2021" name="Hortic Res">
        <title>Chromosome-scale assembly of the Dendrobium chrysotoxum genome enhances the understanding of orchid evolution.</title>
        <authorList>
            <person name="Zhang Y."/>
            <person name="Zhang G.Q."/>
            <person name="Zhang D."/>
            <person name="Liu X.D."/>
            <person name="Xu X.Y."/>
            <person name="Sun W.H."/>
            <person name="Yu X."/>
            <person name="Zhu X."/>
            <person name="Wang Z.W."/>
            <person name="Zhao X."/>
            <person name="Zhong W.Y."/>
            <person name="Chen H."/>
            <person name="Yin W.L."/>
            <person name="Huang T."/>
            <person name="Niu S.C."/>
            <person name="Liu Z.J."/>
        </authorList>
    </citation>
    <scope>NUCLEOTIDE SEQUENCE [LARGE SCALE GENOMIC DNA]</scope>
    <source>
        <strain evidence="2">Lindl</strain>
    </source>
</reference>
<sequence length="170" mass="18676">MKGVRIVHRKTGAEIEGLTPSQASGDASSDSGSEELESELQRAFALEEDEDVEILPNVEEGESKAHAEIAEAKSIFEEGSSSWIPFTSKNQRMNYLRRVRKKIAKARKIIEVKTLGQVETKADDELPIPTFSPLLKGSGFHPLAVDAGEERVTKIASSMLCSVDYSNKKI</sequence>
<feature type="region of interest" description="Disordered" evidence="1">
    <location>
        <begin position="1"/>
        <end position="40"/>
    </location>
</feature>
<comment type="caution">
    <text evidence="2">The sequence shown here is derived from an EMBL/GenBank/DDBJ whole genome shotgun (WGS) entry which is preliminary data.</text>
</comment>
<feature type="compositionally biased region" description="Low complexity" evidence="1">
    <location>
        <begin position="21"/>
        <end position="31"/>
    </location>
</feature>
<accession>A0AAV7H3Y8</accession>